<gene>
    <name evidence="1" type="ORF">TorRG33x02_348760</name>
</gene>
<protein>
    <submittedName>
        <fullName evidence="1">Uncharacterized protein</fullName>
    </submittedName>
</protein>
<evidence type="ECO:0000313" key="2">
    <source>
        <dbReference type="Proteomes" id="UP000237000"/>
    </source>
</evidence>
<evidence type="ECO:0000313" key="1">
    <source>
        <dbReference type="EMBL" id="PON36725.1"/>
    </source>
</evidence>
<dbReference type="InParanoid" id="A0A2P5AJK0"/>
<name>A0A2P5AJK0_TREOI</name>
<sequence length="59" mass="6338">MADGNGSLLVDSVGFDGGYGFVGAIGVACHRRRGRRSFAWQRSDDPLLFLCRFSGICGI</sequence>
<keyword evidence="2" id="KW-1185">Reference proteome</keyword>
<proteinExistence type="predicted"/>
<comment type="caution">
    <text evidence="1">The sequence shown here is derived from an EMBL/GenBank/DDBJ whole genome shotgun (WGS) entry which is preliminary data.</text>
</comment>
<organism evidence="1 2">
    <name type="scientific">Trema orientale</name>
    <name type="common">Charcoal tree</name>
    <name type="synonym">Celtis orientalis</name>
    <dbReference type="NCBI Taxonomy" id="63057"/>
    <lineage>
        <taxon>Eukaryota</taxon>
        <taxon>Viridiplantae</taxon>
        <taxon>Streptophyta</taxon>
        <taxon>Embryophyta</taxon>
        <taxon>Tracheophyta</taxon>
        <taxon>Spermatophyta</taxon>
        <taxon>Magnoliopsida</taxon>
        <taxon>eudicotyledons</taxon>
        <taxon>Gunneridae</taxon>
        <taxon>Pentapetalae</taxon>
        <taxon>rosids</taxon>
        <taxon>fabids</taxon>
        <taxon>Rosales</taxon>
        <taxon>Cannabaceae</taxon>
        <taxon>Trema</taxon>
    </lineage>
</organism>
<dbReference type="EMBL" id="JXTC01000816">
    <property type="protein sequence ID" value="PON36725.1"/>
    <property type="molecule type" value="Genomic_DNA"/>
</dbReference>
<dbReference type="AlphaFoldDB" id="A0A2P5AJK0"/>
<accession>A0A2P5AJK0</accession>
<dbReference type="Proteomes" id="UP000237000">
    <property type="component" value="Unassembled WGS sequence"/>
</dbReference>
<reference evidence="2" key="1">
    <citation type="submission" date="2016-06" db="EMBL/GenBank/DDBJ databases">
        <title>Parallel loss of symbiosis genes in relatives of nitrogen-fixing non-legume Parasponia.</title>
        <authorList>
            <person name="Van Velzen R."/>
            <person name="Holmer R."/>
            <person name="Bu F."/>
            <person name="Rutten L."/>
            <person name="Van Zeijl A."/>
            <person name="Liu W."/>
            <person name="Santuari L."/>
            <person name="Cao Q."/>
            <person name="Sharma T."/>
            <person name="Shen D."/>
            <person name="Roswanjaya Y."/>
            <person name="Wardhani T."/>
            <person name="Kalhor M.S."/>
            <person name="Jansen J."/>
            <person name="Van den Hoogen J."/>
            <person name="Gungor B."/>
            <person name="Hartog M."/>
            <person name="Hontelez J."/>
            <person name="Verver J."/>
            <person name="Yang W.-C."/>
            <person name="Schijlen E."/>
            <person name="Repin R."/>
            <person name="Schilthuizen M."/>
            <person name="Schranz E."/>
            <person name="Heidstra R."/>
            <person name="Miyata K."/>
            <person name="Fedorova E."/>
            <person name="Kohlen W."/>
            <person name="Bisseling T."/>
            <person name="Smit S."/>
            <person name="Geurts R."/>
        </authorList>
    </citation>
    <scope>NUCLEOTIDE SEQUENCE [LARGE SCALE GENOMIC DNA]</scope>
    <source>
        <strain evidence="2">cv. RG33-2</strain>
    </source>
</reference>